<comment type="similarity">
    <text evidence="1">Belongs to the complex I 20 kDa subunit family.</text>
</comment>
<dbReference type="GO" id="GO:0015990">
    <property type="term" value="P:electron transport coupled proton transport"/>
    <property type="evidence" value="ECO:0007669"/>
    <property type="project" value="TreeGrafter"/>
</dbReference>
<sequence>MDTDYGGFKTTTFDSVVNWSRKFSLFQYPFVTACCGMEYMAAACSHYDISRFGAEIPRFSPRQADVLWVVGTITHKMSPILKTIYDQMADPKWVIAFGACASSGGFYQNYSVLQGIDRLIPVDLYIAGCPPRPEAVFDGLIELQNSIQHDGPKANGITPTAIRHKDQKVDQLNRYFEIPKKEVFENLQNPKSNRLSKPGFSYSDDFINVSPHIGYDSPKMRKDKAALKEK</sequence>
<dbReference type="AlphaFoldDB" id="A0A381Q034"/>
<dbReference type="HAMAP" id="MF_01356">
    <property type="entry name" value="NDH1_NuoB"/>
    <property type="match status" value="1"/>
</dbReference>
<dbReference type="FunFam" id="3.40.50.12280:FF:000002">
    <property type="entry name" value="NADH-quinone oxidoreductase subunit B"/>
    <property type="match status" value="1"/>
</dbReference>
<evidence type="ECO:0000256" key="2">
    <source>
        <dbReference type="ARBA" id="ARBA00022448"/>
    </source>
</evidence>
<keyword evidence="4" id="KW-0520">NAD</keyword>
<dbReference type="GO" id="GO:0009060">
    <property type="term" value="P:aerobic respiration"/>
    <property type="evidence" value="ECO:0007669"/>
    <property type="project" value="TreeGrafter"/>
</dbReference>
<evidence type="ECO:0000313" key="6">
    <source>
        <dbReference type="EMBL" id="SUZ71587.1"/>
    </source>
</evidence>
<organism evidence="6">
    <name type="scientific">marine metagenome</name>
    <dbReference type="NCBI Taxonomy" id="408172"/>
    <lineage>
        <taxon>unclassified sequences</taxon>
        <taxon>metagenomes</taxon>
        <taxon>ecological metagenomes</taxon>
    </lineage>
</organism>
<dbReference type="GO" id="GO:0045271">
    <property type="term" value="C:respiratory chain complex I"/>
    <property type="evidence" value="ECO:0007669"/>
    <property type="project" value="TreeGrafter"/>
</dbReference>
<dbReference type="Gene3D" id="3.40.50.12280">
    <property type="match status" value="1"/>
</dbReference>
<keyword evidence="3" id="KW-1278">Translocase</keyword>
<evidence type="ECO:0000256" key="1">
    <source>
        <dbReference type="ARBA" id="ARBA00009173"/>
    </source>
</evidence>
<dbReference type="PANTHER" id="PTHR11995">
    <property type="entry name" value="NADH DEHYDROGENASE"/>
    <property type="match status" value="1"/>
</dbReference>
<evidence type="ECO:0000256" key="3">
    <source>
        <dbReference type="ARBA" id="ARBA00022967"/>
    </source>
</evidence>
<dbReference type="GO" id="GO:0051539">
    <property type="term" value="F:4 iron, 4 sulfur cluster binding"/>
    <property type="evidence" value="ECO:0007669"/>
    <property type="project" value="InterPro"/>
</dbReference>
<dbReference type="PANTHER" id="PTHR11995:SF14">
    <property type="entry name" value="NADH DEHYDROGENASE [UBIQUINONE] IRON-SULFUR PROTEIN 7, MITOCHONDRIAL"/>
    <property type="match status" value="1"/>
</dbReference>
<name>A0A381Q034_9ZZZZ</name>
<evidence type="ECO:0000259" key="5">
    <source>
        <dbReference type="Pfam" id="PF01058"/>
    </source>
</evidence>
<dbReference type="NCBIfam" id="NF005012">
    <property type="entry name" value="PRK06411.1"/>
    <property type="match status" value="1"/>
</dbReference>
<keyword evidence="2" id="KW-0813">Transport</keyword>
<dbReference type="NCBIfam" id="TIGR01957">
    <property type="entry name" value="nuoB_fam"/>
    <property type="match status" value="1"/>
</dbReference>
<proteinExistence type="inferred from homology"/>
<dbReference type="EMBL" id="UINC01001127">
    <property type="protein sequence ID" value="SUZ71587.1"/>
    <property type="molecule type" value="Genomic_DNA"/>
</dbReference>
<reference evidence="6" key="1">
    <citation type="submission" date="2018-05" db="EMBL/GenBank/DDBJ databases">
        <authorList>
            <person name="Lanie J.A."/>
            <person name="Ng W.-L."/>
            <person name="Kazmierczak K.M."/>
            <person name="Andrzejewski T.M."/>
            <person name="Davidsen T.M."/>
            <person name="Wayne K.J."/>
            <person name="Tettelin H."/>
            <person name="Glass J.I."/>
            <person name="Rusch D."/>
            <person name="Podicherti R."/>
            <person name="Tsui H.-C.T."/>
            <person name="Winkler M.E."/>
        </authorList>
    </citation>
    <scope>NUCLEOTIDE SEQUENCE</scope>
</reference>
<gene>
    <name evidence="6" type="ORF">METZ01_LOCUS24441</name>
</gene>
<feature type="domain" description="NADH:ubiquinone oxidoreductase-like 20kDa subunit" evidence="5">
    <location>
        <begin position="34"/>
        <end position="143"/>
    </location>
</feature>
<dbReference type="InterPro" id="IPR006137">
    <property type="entry name" value="NADH_UbQ_OxRdtase-like_20kDa"/>
</dbReference>
<dbReference type="SUPFAM" id="SSF56770">
    <property type="entry name" value="HydA/Nqo6-like"/>
    <property type="match status" value="1"/>
</dbReference>
<dbReference type="InterPro" id="IPR006138">
    <property type="entry name" value="NADH_UQ_OxRdtase_20Kd_su"/>
</dbReference>
<accession>A0A381Q034</accession>
<dbReference type="Pfam" id="PF01058">
    <property type="entry name" value="Oxidored_q6"/>
    <property type="match status" value="1"/>
</dbReference>
<dbReference type="GO" id="GO:0048038">
    <property type="term" value="F:quinone binding"/>
    <property type="evidence" value="ECO:0007669"/>
    <property type="project" value="InterPro"/>
</dbReference>
<dbReference type="GO" id="GO:0008137">
    <property type="term" value="F:NADH dehydrogenase (ubiquinone) activity"/>
    <property type="evidence" value="ECO:0007669"/>
    <property type="project" value="InterPro"/>
</dbReference>
<protein>
    <recommendedName>
        <fullName evidence="5">NADH:ubiquinone oxidoreductase-like 20kDa subunit domain-containing protein</fullName>
    </recommendedName>
</protein>
<evidence type="ECO:0000256" key="4">
    <source>
        <dbReference type="ARBA" id="ARBA00023027"/>
    </source>
</evidence>